<proteinExistence type="predicted"/>
<keyword evidence="1 4" id="KW-0696">RNA-directed RNA polymerase</keyword>
<keyword evidence="3" id="KW-0548">Nucleotidyltransferase</keyword>
<dbReference type="InterPro" id="IPR008686">
    <property type="entry name" value="RNA_pol_mitovir"/>
</dbReference>
<evidence type="ECO:0000256" key="1">
    <source>
        <dbReference type="ARBA" id="ARBA00022484"/>
    </source>
</evidence>
<evidence type="ECO:0000256" key="3">
    <source>
        <dbReference type="ARBA" id="ARBA00022695"/>
    </source>
</evidence>
<sequence>MAVKAAKSRAPRGCRAYQQRTLDLVRRAVASWEAISGLSAPPLLFEEGSCSDLAGVVKKFLASSVSEDEAIQMGFQSIKKLLPDSCRCMESSLLDDLVRRLGKAPRALPSGYLKFVRAEVNRLFPKGWDSGYERYCLSTSPPLTSCCEEGRAAGGVLSVLRDGQASYLDRVLHGKGSLCPLYTGKLLVVQSAGKPRPLTKFPAESLFLKPLHKVIYGNLSRQPWLLRGPPREAALRKAGFKRGSGVLVSGDYRSATDNLPIEVMEAALKQLLSNAVFVPDNVKELALRACRPRLFSEKDCLEARVGQMMGSLLSFPLLCLQNYLSFRWAVSQSGQRGRVPVLINGDDILFQTSVPDFPTRWFEVVAEVGLEVEETKTSVEESFGSLNSTLLRWNEKGLLSPAWSPRMGMLRPADHPGGLGSSFLSFLAGAPTEYRFRAGRVWFDWHIGELRASRVSLPSLGFRGLLAKRLAGLFGVENYCEAELPSYFKEHGVGMCADFVSRVPSDALDEETRFASSVEVAAQKWTHGFAPADRVSGAIQYCLARSAVKGERHDYGWKSWPFWVQDREFKFRLEQEIPERKASRRSAVKPWLDQFPVRTEELIAASVADSLVFDLGRGPLPPYSALPGLVDWGTVRVDALDS</sequence>
<organism evidence="4">
    <name type="scientific">Cladosporium uredinicola ourmiavirus 1</name>
    <dbReference type="NCBI Taxonomy" id="2587564"/>
    <lineage>
        <taxon>Viruses</taxon>
        <taxon>Riboviria</taxon>
        <taxon>Orthornavirae</taxon>
        <taxon>Lenarviricota</taxon>
        <taxon>Miaviricetes</taxon>
        <taxon>Ourlivirales</taxon>
        <taxon>Botourmiaviridae</taxon>
        <taxon>Ourmiavirus</taxon>
    </lineage>
</organism>
<dbReference type="EMBL" id="ON812893">
    <property type="protein sequence ID" value="WAK77835.1"/>
    <property type="molecule type" value="Genomic_RNA"/>
</dbReference>
<evidence type="ECO:0000256" key="2">
    <source>
        <dbReference type="ARBA" id="ARBA00022679"/>
    </source>
</evidence>
<name>A0A9E8Z0J9_9VIRU</name>
<reference evidence="4" key="1">
    <citation type="submission" date="2022-06" db="EMBL/GenBank/DDBJ databases">
        <authorList>
            <person name="Cao W."/>
            <person name="Jia N."/>
            <person name="Lam T.T.-Y."/>
            <person name="Ni X."/>
            <person name="Liu J."/>
        </authorList>
    </citation>
    <scope>NUCLEOTIDE SEQUENCE</scope>
    <source>
        <strain evidence="4">TIGMIC_1</strain>
    </source>
</reference>
<accession>A0A9E8Z0J9</accession>
<dbReference type="SUPFAM" id="SSF56672">
    <property type="entry name" value="DNA/RNA polymerases"/>
    <property type="match status" value="1"/>
</dbReference>
<keyword evidence="2" id="KW-0808">Transferase</keyword>
<evidence type="ECO:0000313" key="4">
    <source>
        <dbReference type="EMBL" id="WAK77835.1"/>
    </source>
</evidence>
<protein>
    <submittedName>
        <fullName evidence="4">RNA-dependent RNA polymerase</fullName>
    </submittedName>
</protein>
<dbReference type="GO" id="GO:0003968">
    <property type="term" value="F:RNA-directed RNA polymerase activity"/>
    <property type="evidence" value="ECO:0007669"/>
    <property type="project" value="UniProtKB-KW"/>
</dbReference>
<dbReference type="InterPro" id="IPR043502">
    <property type="entry name" value="DNA/RNA_pol_sf"/>
</dbReference>
<dbReference type="Pfam" id="PF05919">
    <property type="entry name" value="Mitovir_RNA_pol"/>
    <property type="match status" value="1"/>
</dbReference>